<dbReference type="InterPro" id="IPR022266">
    <property type="entry name" value="DtrJ-like"/>
</dbReference>
<feature type="transmembrane region" description="Helical" evidence="1">
    <location>
        <begin position="29"/>
        <end position="50"/>
    </location>
</feature>
<accession>A0A619I1C1</accession>
<reference evidence="2" key="1">
    <citation type="submission" date="2019-09" db="EMBL/GenBank/DDBJ databases">
        <authorList>
            <consortium name="PulseNet: The National Subtyping Network for Foodborne Disease Surveillance"/>
            <person name="Tarr C.L."/>
            <person name="Trees E."/>
            <person name="Katz L.S."/>
            <person name="Carleton-Romer H.A."/>
            <person name="Stroika S."/>
            <person name="Kucerova Z."/>
            <person name="Roache K.F."/>
            <person name="Sabol A.L."/>
            <person name="Besser J."/>
            <person name="Gerner-Smidt P."/>
        </authorList>
    </citation>
    <scope>NUCLEOTIDE SEQUENCE</scope>
    <source>
        <strain evidence="2">PNUSAS101199</strain>
    </source>
</reference>
<dbReference type="EMBL" id="AALAOU010000022">
    <property type="protein sequence ID" value="ECX6661830.1"/>
    <property type="molecule type" value="Genomic_DNA"/>
</dbReference>
<gene>
    <name evidence="2" type="ORF">F6X26_23225</name>
</gene>
<sequence>MSDTPVQNSSPPRRGLSDPLLSWPGKVCATLICSLFFSLVIEWLGIAFFWPEQGAEHSRMMMLREMGWFAANVTRSLLTTEPAEKLNIILHHTWQWFFIDTGLLPWSERLLRQHADNEGLFWINTYIQATVYITLTFVLRVFILLLTAPLFLLASLTGVVDGLVRRDIRRFGCGYESGFIYHHARQRVIPVFFLAWTVYLSLPFSVNPILILLPAATLFGGIITLSVGSFKKYL</sequence>
<evidence type="ECO:0000313" key="2">
    <source>
        <dbReference type="EMBL" id="ECX6661830.1"/>
    </source>
</evidence>
<keyword evidence="1" id="KW-0812">Transmembrane</keyword>
<organism evidence="2">
    <name type="scientific">Salmonella enterica</name>
    <name type="common">Salmonella choleraesuis</name>
    <dbReference type="NCBI Taxonomy" id="28901"/>
    <lineage>
        <taxon>Bacteria</taxon>
        <taxon>Pseudomonadati</taxon>
        <taxon>Pseudomonadota</taxon>
        <taxon>Gammaproteobacteria</taxon>
        <taxon>Enterobacterales</taxon>
        <taxon>Enterobacteriaceae</taxon>
        <taxon>Salmonella</taxon>
    </lineage>
</organism>
<protein>
    <submittedName>
        <fullName evidence="2">TIGR03747 family integrating conjugative element membrane protein</fullName>
    </submittedName>
</protein>
<evidence type="ECO:0000256" key="1">
    <source>
        <dbReference type="SAM" id="Phobius"/>
    </source>
</evidence>
<feature type="transmembrane region" description="Helical" evidence="1">
    <location>
        <begin position="141"/>
        <end position="164"/>
    </location>
</feature>
<keyword evidence="1" id="KW-1133">Transmembrane helix</keyword>
<dbReference type="NCBIfam" id="TIGR03747">
    <property type="entry name" value="conj_TIGR03747"/>
    <property type="match status" value="1"/>
</dbReference>
<name>A0A619I1C1_SALER</name>
<proteinExistence type="predicted"/>
<dbReference type="Pfam" id="PF14348">
    <property type="entry name" value="DtrJ-like"/>
    <property type="match status" value="1"/>
</dbReference>
<feature type="transmembrane region" description="Helical" evidence="1">
    <location>
        <begin position="208"/>
        <end position="230"/>
    </location>
</feature>
<comment type="caution">
    <text evidence="2">The sequence shown here is derived from an EMBL/GenBank/DDBJ whole genome shotgun (WGS) entry which is preliminary data.</text>
</comment>
<dbReference type="AlphaFoldDB" id="A0A619I1C1"/>
<keyword evidence="1" id="KW-0472">Membrane</keyword>